<dbReference type="AlphaFoldDB" id="A0A9D4FY32"/>
<keyword evidence="3 6" id="KW-0812">Transmembrane</keyword>
<dbReference type="GO" id="GO:0050982">
    <property type="term" value="P:detection of mechanical stimulus"/>
    <property type="evidence" value="ECO:0007669"/>
    <property type="project" value="TreeGrafter"/>
</dbReference>
<reference evidence="8" key="2">
    <citation type="submission" date="2020-11" db="EMBL/GenBank/DDBJ databases">
        <authorList>
            <person name="McCartney M.A."/>
            <person name="Auch B."/>
            <person name="Kono T."/>
            <person name="Mallez S."/>
            <person name="Becker A."/>
            <person name="Gohl D.M."/>
            <person name="Silverstein K.A.T."/>
            <person name="Koren S."/>
            <person name="Bechman K.B."/>
            <person name="Herman A."/>
            <person name="Abrahante J.E."/>
            <person name="Garbe J."/>
        </authorList>
    </citation>
    <scope>NUCLEOTIDE SEQUENCE</scope>
    <source>
        <strain evidence="8">Duluth1</strain>
        <tissue evidence="8">Whole animal</tissue>
    </source>
</reference>
<proteinExistence type="inferred from homology"/>
<feature type="transmembrane region" description="Helical" evidence="6">
    <location>
        <begin position="23"/>
        <end position="43"/>
    </location>
</feature>
<evidence type="ECO:0000313" key="8">
    <source>
        <dbReference type="EMBL" id="KAH3807083.1"/>
    </source>
</evidence>
<dbReference type="GO" id="GO:0016020">
    <property type="term" value="C:membrane"/>
    <property type="evidence" value="ECO:0007669"/>
    <property type="project" value="UniProtKB-SubCell"/>
</dbReference>
<dbReference type="Pfam" id="PF08016">
    <property type="entry name" value="PKD_channel"/>
    <property type="match status" value="1"/>
</dbReference>
<evidence type="ECO:0000256" key="2">
    <source>
        <dbReference type="ARBA" id="ARBA00007200"/>
    </source>
</evidence>
<name>A0A9D4FY32_DREPO</name>
<evidence type="ECO:0000313" key="9">
    <source>
        <dbReference type="Proteomes" id="UP000828390"/>
    </source>
</evidence>
<dbReference type="Proteomes" id="UP000828390">
    <property type="component" value="Unassembled WGS sequence"/>
</dbReference>
<keyword evidence="4 6" id="KW-1133">Transmembrane helix</keyword>
<accession>A0A9D4FY32</accession>
<organism evidence="8 9">
    <name type="scientific">Dreissena polymorpha</name>
    <name type="common">Zebra mussel</name>
    <name type="synonym">Mytilus polymorpha</name>
    <dbReference type="NCBI Taxonomy" id="45954"/>
    <lineage>
        <taxon>Eukaryota</taxon>
        <taxon>Metazoa</taxon>
        <taxon>Spiralia</taxon>
        <taxon>Lophotrochozoa</taxon>
        <taxon>Mollusca</taxon>
        <taxon>Bivalvia</taxon>
        <taxon>Autobranchia</taxon>
        <taxon>Heteroconchia</taxon>
        <taxon>Euheterodonta</taxon>
        <taxon>Imparidentia</taxon>
        <taxon>Neoheterodontei</taxon>
        <taxon>Myida</taxon>
        <taxon>Dreissenoidea</taxon>
        <taxon>Dreissenidae</taxon>
        <taxon>Dreissena</taxon>
    </lineage>
</organism>
<reference evidence="8" key="1">
    <citation type="journal article" date="2019" name="bioRxiv">
        <title>The Genome of the Zebra Mussel, Dreissena polymorpha: A Resource for Invasive Species Research.</title>
        <authorList>
            <person name="McCartney M.A."/>
            <person name="Auch B."/>
            <person name="Kono T."/>
            <person name="Mallez S."/>
            <person name="Zhang Y."/>
            <person name="Obille A."/>
            <person name="Becker A."/>
            <person name="Abrahante J.E."/>
            <person name="Garbe J."/>
            <person name="Badalamenti J.P."/>
            <person name="Herman A."/>
            <person name="Mangelson H."/>
            <person name="Liachko I."/>
            <person name="Sullivan S."/>
            <person name="Sone E.D."/>
            <person name="Koren S."/>
            <person name="Silverstein K.A.T."/>
            <person name="Beckman K.B."/>
            <person name="Gohl D.M."/>
        </authorList>
    </citation>
    <scope>NUCLEOTIDE SEQUENCE</scope>
    <source>
        <strain evidence="8">Duluth1</strain>
        <tissue evidence="8">Whole animal</tissue>
    </source>
</reference>
<dbReference type="GO" id="GO:0005262">
    <property type="term" value="F:calcium channel activity"/>
    <property type="evidence" value="ECO:0007669"/>
    <property type="project" value="TreeGrafter"/>
</dbReference>
<gene>
    <name evidence="8" type="ORF">DPMN_135416</name>
</gene>
<keyword evidence="9" id="KW-1185">Reference proteome</keyword>
<evidence type="ECO:0000256" key="6">
    <source>
        <dbReference type="SAM" id="Phobius"/>
    </source>
</evidence>
<evidence type="ECO:0000256" key="1">
    <source>
        <dbReference type="ARBA" id="ARBA00004141"/>
    </source>
</evidence>
<comment type="caution">
    <text evidence="8">The sequence shown here is derived from an EMBL/GenBank/DDBJ whole genome shotgun (WGS) entry which is preliminary data.</text>
</comment>
<dbReference type="Gene3D" id="1.10.287.70">
    <property type="match status" value="1"/>
</dbReference>
<dbReference type="InterPro" id="IPR051223">
    <property type="entry name" value="Polycystin"/>
</dbReference>
<evidence type="ECO:0000256" key="3">
    <source>
        <dbReference type="ARBA" id="ARBA00022692"/>
    </source>
</evidence>
<sequence>MSVFKVDKKAFINFYHIALSNDMLVLLQGILCFMATLRLLNVLGYSKSIETVVRVFKKAASQLIWFALFFTTCFTIYCILGWLLFGANLEHYKDIYSSLQTMFLSMIGKNRFTEMDNTSP</sequence>
<feature type="transmembrane region" description="Helical" evidence="6">
    <location>
        <begin position="63"/>
        <end position="85"/>
    </location>
</feature>
<dbReference type="PANTHER" id="PTHR10877">
    <property type="entry name" value="POLYCYSTIN FAMILY MEMBER"/>
    <property type="match status" value="1"/>
</dbReference>
<dbReference type="PANTHER" id="PTHR10877:SF150">
    <property type="entry name" value="REJ DOMAIN-CONTAINING PROTEIN"/>
    <property type="match status" value="1"/>
</dbReference>
<protein>
    <recommendedName>
        <fullName evidence="7">Polycystin cation channel PKD1/PKD2 domain-containing protein</fullName>
    </recommendedName>
</protein>
<evidence type="ECO:0000256" key="4">
    <source>
        <dbReference type="ARBA" id="ARBA00022989"/>
    </source>
</evidence>
<evidence type="ECO:0000259" key="7">
    <source>
        <dbReference type="Pfam" id="PF08016"/>
    </source>
</evidence>
<feature type="domain" description="Polycystin cation channel PKD1/PKD2" evidence="7">
    <location>
        <begin position="6"/>
        <end position="117"/>
    </location>
</feature>
<dbReference type="InterPro" id="IPR013122">
    <property type="entry name" value="PKD1_2_channel"/>
</dbReference>
<comment type="subcellular location">
    <subcellularLocation>
        <location evidence="1">Membrane</location>
        <topology evidence="1">Multi-pass membrane protein</topology>
    </subcellularLocation>
</comment>
<evidence type="ECO:0000256" key="5">
    <source>
        <dbReference type="ARBA" id="ARBA00023136"/>
    </source>
</evidence>
<keyword evidence="5 6" id="KW-0472">Membrane</keyword>
<dbReference type="EMBL" id="JAIWYP010000006">
    <property type="protein sequence ID" value="KAH3807083.1"/>
    <property type="molecule type" value="Genomic_DNA"/>
</dbReference>
<comment type="similarity">
    <text evidence="2">Belongs to the polycystin family.</text>
</comment>